<sequence length="37" mass="4173">MHDDDRNDIAAAKNEGRMALHDGIPHIYVEEGIQAIR</sequence>
<accession>A0A0E3C224</accession>
<protein>
    <submittedName>
        <fullName evidence="1">Uncharacterized protein</fullName>
    </submittedName>
</protein>
<dbReference type="AlphaFoldDB" id="A0A0E3C224"/>
<dbReference type="Proteomes" id="UP000029549">
    <property type="component" value="Unassembled WGS sequence"/>
</dbReference>
<gene>
    <name evidence="1" type="ORF">P608_10285</name>
</gene>
<organism evidence="1 2">
    <name type="scientific">Comamonas thiooxydans</name>
    <dbReference type="NCBI Taxonomy" id="363952"/>
    <lineage>
        <taxon>Bacteria</taxon>
        <taxon>Pseudomonadati</taxon>
        <taxon>Pseudomonadota</taxon>
        <taxon>Betaproteobacteria</taxon>
        <taxon>Burkholderiales</taxon>
        <taxon>Comamonadaceae</taxon>
        <taxon>Comamonas</taxon>
    </lineage>
</organism>
<proteinExistence type="predicted"/>
<evidence type="ECO:0000313" key="2">
    <source>
        <dbReference type="Proteomes" id="UP000029549"/>
    </source>
</evidence>
<comment type="caution">
    <text evidence="1">The sequence shown here is derived from an EMBL/GenBank/DDBJ whole genome shotgun (WGS) entry which is preliminary data.</text>
</comment>
<evidence type="ECO:0000313" key="1">
    <source>
        <dbReference type="EMBL" id="KGH12729.1"/>
    </source>
</evidence>
<keyword evidence="2" id="KW-1185">Reference proteome</keyword>
<dbReference type="EMBL" id="AWTP01000104">
    <property type="protein sequence ID" value="KGH12729.1"/>
    <property type="molecule type" value="Genomic_DNA"/>
</dbReference>
<reference evidence="1 2" key="1">
    <citation type="submission" date="2013-09" db="EMBL/GenBank/DDBJ databases">
        <title>High correlation between genotypes and phenotypes of environmental bacteria Comamonas testosteroni strains.</title>
        <authorList>
            <person name="Liu L."/>
            <person name="Zhu W."/>
            <person name="Xia X."/>
            <person name="Xu B."/>
            <person name="Luo M."/>
            <person name="Wang G."/>
        </authorList>
    </citation>
    <scope>NUCLEOTIDE SEQUENCE [LARGE SCALE GENOMIC DNA]</scope>
    <source>
        <strain evidence="1 2">DF2</strain>
    </source>
</reference>
<name>A0A0E3C224_9BURK</name>